<organism evidence="1 2">
    <name type="scientific">Phytophthora fragariae</name>
    <dbReference type="NCBI Taxonomy" id="53985"/>
    <lineage>
        <taxon>Eukaryota</taxon>
        <taxon>Sar</taxon>
        <taxon>Stramenopiles</taxon>
        <taxon>Oomycota</taxon>
        <taxon>Peronosporomycetes</taxon>
        <taxon>Peronosporales</taxon>
        <taxon>Peronosporaceae</taxon>
        <taxon>Phytophthora</taxon>
    </lineage>
</organism>
<dbReference type="Proteomes" id="UP000486351">
    <property type="component" value="Unassembled WGS sequence"/>
</dbReference>
<sequence length="51" mass="5758">MADWIANVAMDTKRSMMAVLEDTDAQHELKAGILMHIEGDIRQWAATEEGR</sequence>
<evidence type="ECO:0000313" key="1">
    <source>
        <dbReference type="EMBL" id="KAE9293145.1"/>
    </source>
</evidence>
<dbReference type="EMBL" id="QXFY01002728">
    <property type="protein sequence ID" value="KAE9293145.1"/>
    <property type="molecule type" value="Genomic_DNA"/>
</dbReference>
<proteinExistence type="predicted"/>
<accession>A0A6G0QLM0</accession>
<gene>
    <name evidence="1" type="ORF">PF008_g24878</name>
</gene>
<evidence type="ECO:0000313" key="2">
    <source>
        <dbReference type="Proteomes" id="UP000486351"/>
    </source>
</evidence>
<dbReference type="AlphaFoldDB" id="A0A6G0QLM0"/>
<protein>
    <submittedName>
        <fullName evidence="1">Uncharacterized protein</fullName>
    </submittedName>
</protein>
<reference evidence="1 2" key="1">
    <citation type="submission" date="2018-09" db="EMBL/GenBank/DDBJ databases">
        <title>Genomic investigation of the strawberry pathogen Phytophthora fragariae indicates pathogenicity is determined by transcriptional variation in three key races.</title>
        <authorList>
            <person name="Adams T.M."/>
            <person name="Armitage A.D."/>
            <person name="Sobczyk M.K."/>
            <person name="Bates H.J."/>
            <person name="Dunwell J.M."/>
            <person name="Nellist C.F."/>
            <person name="Harrison R.J."/>
        </authorList>
    </citation>
    <scope>NUCLEOTIDE SEQUENCE [LARGE SCALE GENOMIC DNA]</scope>
    <source>
        <strain evidence="1 2">NOV-77</strain>
    </source>
</reference>
<name>A0A6G0QLM0_9STRA</name>
<comment type="caution">
    <text evidence="1">The sequence shown here is derived from an EMBL/GenBank/DDBJ whole genome shotgun (WGS) entry which is preliminary data.</text>
</comment>